<gene>
    <name evidence="1" type="ORF">UFOPK1961_00807</name>
    <name evidence="2" type="ORF">UFOPK3364_00848</name>
</gene>
<accession>A0A6J7DTN8</accession>
<name>A0A6J7DTN8_9ZZZZ</name>
<organism evidence="2">
    <name type="scientific">freshwater metagenome</name>
    <dbReference type="NCBI Taxonomy" id="449393"/>
    <lineage>
        <taxon>unclassified sequences</taxon>
        <taxon>metagenomes</taxon>
        <taxon>ecological metagenomes</taxon>
    </lineage>
</organism>
<reference evidence="2" key="1">
    <citation type="submission" date="2020-05" db="EMBL/GenBank/DDBJ databases">
        <authorList>
            <person name="Chiriac C."/>
            <person name="Salcher M."/>
            <person name="Ghai R."/>
            <person name="Kavagutti S V."/>
        </authorList>
    </citation>
    <scope>NUCLEOTIDE SEQUENCE</scope>
</reference>
<proteinExistence type="predicted"/>
<sequence length="72" mass="8082">MNDGAVNDVSKIRTKFRSRPGKCEVGLLDLVGICPVNLGTVRVVYGRFHAKVLNLGRVGRMRNRHSYQSNVR</sequence>
<evidence type="ECO:0000313" key="1">
    <source>
        <dbReference type="EMBL" id="CAB4631764.1"/>
    </source>
</evidence>
<protein>
    <submittedName>
        <fullName evidence="2">Unannotated protein</fullName>
    </submittedName>
</protein>
<dbReference type="EMBL" id="CAEZVJ010000086">
    <property type="protein sequence ID" value="CAB4631764.1"/>
    <property type="molecule type" value="Genomic_DNA"/>
</dbReference>
<evidence type="ECO:0000313" key="2">
    <source>
        <dbReference type="EMBL" id="CAB4872928.1"/>
    </source>
</evidence>
<dbReference type="AlphaFoldDB" id="A0A6J7DTN8"/>
<dbReference type="EMBL" id="CAFBLO010000088">
    <property type="protein sequence ID" value="CAB4872928.1"/>
    <property type="molecule type" value="Genomic_DNA"/>
</dbReference>